<evidence type="ECO:0000256" key="7">
    <source>
        <dbReference type="ARBA" id="ARBA00023239"/>
    </source>
</evidence>
<feature type="binding site" evidence="12">
    <location>
        <begin position="309"/>
        <end position="313"/>
    </location>
    <ligand>
        <name>substrate</name>
    </ligand>
</feature>
<evidence type="ECO:0000256" key="11">
    <source>
        <dbReference type="PIRSR" id="PIRSR001362-1"/>
    </source>
</evidence>
<evidence type="ECO:0000256" key="4">
    <source>
        <dbReference type="ARBA" id="ARBA00017446"/>
    </source>
</evidence>
<evidence type="ECO:0000256" key="8">
    <source>
        <dbReference type="ARBA" id="ARBA00023531"/>
    </source>
</evidence>
<sequence length="428" mass="46765">MTDFYRLVESAPEGRFDGIARGYGVAEVERLRGSLRIRHTLAELGANRLWRLLHEEDFVNALGALSGNQAMQMVRAGLKAIYLSGWQVAADANTASAMYPDQSLYPANAGPELARRINRTLQRADQIEVSEGRGLSVDSWFAPIVADAEAGFGGPLNAFEIMKAYIEAGVAGVHFEDQLASEKKCGHLGGKVLIPTSAHIRNLTAARLAADVMGVPTLVIARTDAEAAKLLTSDIDERDQPFVDYAAGRTAEGFYRVRNGLDACIARAVAYAPHCDLIWCETSKPDLEQARRFAEGVHRAHPGKMLAYNCSPSFNWRKNLDEATIARFQRELGAMGYKFQFITLAGFHQLNFGMFELARGYRDRQMAAYSELQQAEFAAEAKGYTATKHQREVGTGYFDAVSMAITGGAASTTAMGDSTEAAQFEPAE</sequence>
<evidence type="ECO:0000256" key="10">
    <source>
        <dbReference type="NCBIfam" id="TIGR01346"/>
    </source>
</evidence>
<dbReference type="GO" id="GO:0046872">
    <property type="term" value="F:metal ion binding"/>
    <property type="evidence" value="ECO:0007669"/>
    <property type="project" value="UniProtKB-KW"/>
</dbReference>
<evidence type="ECO:0000313" key="14">
    <source>
        <dbReference type="EMBL" id="AJY47121.1"/>
    </source>
</evidence>
<gene>
    <name evidence="14" type="ORF">TM49_17905</name>
</gene>
<feature type="active site" description="Proton acceptor" evidence="11">
    <location>
        <position position="185"/>
    </location>
</feature>
<evidence type="ECO:0000256" key="6">
    <source>
        <dbReference type="ARBA" id="ARBA00022532"/>
    </source>
</evidence>
<dbReference type="KEGG" id="mey:TM49_17905"/>
<dbReference type="PANTHER" id="PTHR21631">
    <property type="entry name" value="ISOCITRATE LYASE/MALATE SYNTHASE"/>
    <property type="match status" value="1"/>
</dbReference>
<comment type="function">
    <text evidence="9">Involved in the metabolic adaptation in response to environmental changes. Catalyzes the reversible formation of succinate and glyoxylate from isocitrate, a key step of the glyoxylate cycle, which operates as an anaplerotic route for replenishing the tricarboxylic acid cycle during growth on fatty acid substrates.</text>
</comment>
<keyword evidence="5" id="KW-0329">Glyoxylate bypass</keyword>
<dbReference type="CDD" id="cd00377">
    <property type="entry name" value="ICL_PEPM"/>
    <property type="match status" value="1"/>
</dbReference>
<dbReference type="InterPro" id="IPR015813">
    <property type="entry name" value="Pyrv/PenolPyrv_kinase-like_dom"/>
</dbReference>
<comment type="similarity">
    <text evidence="2">Belongs to the isocitrate lyase/PEP mutase superfamily. Isocitrate lyase family.</text>
</comment>
<dbReference type="OrthoDB" id="8629576at2"/>
<dbReference type="RefSeq" id="WP_045683251.1">
    <property type="nucleotide sequence ID" value="NZ_CP010803.1"/>
</dbReference>
<feature type="binding site" evidence="12">
    <location>
        <position position="343"/>
    </location>
    <ligand>
        <name>substrate</name>
    </ligand>
</feature>
<keyword evidence="6" id="KW-0816">Tricarboxylic acid cycle</keyword>
<organism evidence="14 15">
    <name type="scientific">Martelella endophytica</name>
    <dbReference type="NCBI Taxonomy" id="1486262"/>
    <lineage>
        <taxon>Bacteria</taxon>
        <taxon>Pseudomonadati</taxon>
        <taxon>Pseudomonadota</taxon>
        <taxon>Alphaproteobacteria</taxon>
        <taxon>Hyphomicrobiales</taxon>
        <taxon>Aurantimonadaceae</taxon>
        <taxon>Martelella</taxon>
    </lineage>
</organism>
<dbReference type="PROSITE" id="PS00161">
    <property type="entry name" value="ISOCITRATE_LYASE"/>
    <property type="match status" value="1"/>
</dbReference>
<keyword evidence="13" id="KW-0460">Magnesium</keyword>
<evidence type="ECO:0000256" key="13">
    <source>
        <dbReference type="PIRSR" id="PIRSR001362-3"/>
    </source>
</evidence>
<feature type="binding site" evidence="12">
    <location>
        <begin position="84"/>
        <end position="86"/>
    </location>
    <ligand>
        <name>substrate</name>
    </ligand>
</feature>
<dbReference type="InterPro" id="IPR039556">
    <property type="entry name" value="ICL/PEPM"/>
</dbReference>
<dbReference type="PANTHER" id="PTHR21631:SF3">
    <property type="entry name" value="BIFUNCTIONAL GLYOXYLATE CYCLE PROTEIN"/>
    <property type="match status" value="1"/>
</dbReference>
<reference evidence="14 15" key="1">
    <citation type="journal article" date="2015" name="Genome Announc.">
        <title>Complete genome sequence of Martelella endophytica YC6887, which has antifungal activity associated with a halophyte.</title>
        <authorList>
            <person name="Khan A."/>
            <person name="Khan H."/>
            <person name="Chung E.J."/>
            <person name="Hossain M.T."/>
            <person name="Chung Y.R."/>
        </authorList>
    </citation>
    <scope>NUCLEOTIDE SEQUENCE [LARGE SCALE GENOMIC DNA]</scope>
    <source>
        <strain evidence="14">YC6887</strain>
    </source>
</reference>
<proteinExistence type="inferred from homology"/>
<dbReference type="GO" id="GO:0004451">
    <property type="term" value="F:isocitrate lyase activity"/>
    <property type="evidence" value="ECO:0007669"/>
    <property type="project" value="UniProtKB-UniRule"/>
</dbReference>
<dbReference type="PATRIC" id="fig|1486262.3.peg.3703"/>
<dbReference type="EMBL" id="CP010803">
    <property type="protein sequence ID" value="AJY47121.1"/>
    <property type="molecule type" value="Genomic_DNA"/>
</dbReference>
<dbReference type="AlphaFoldDB" id="A0A0D5LSQ1"/>
<evidence type="ECO:0000256" key="5">
    <source>
        <dbReference type="ARBA" id="ARBA00022435"/>
    </source>
</evidence>
<dbReference type="PIRSF" id="PIRSF001362">
    <property type="entry name" value="Isocit_lyase"/>
    <property type="match status" value="1"/>
</dbReference>
<dbReference type="Pfam" id="PF13714">
    <property type="entry name" value="PEP_mutase"/>
    <property type="match status" value="1"/>
</dbReference>
<comment type="pathway">
    <text evidence="1">Carbohydrate metabolism; glyoxylate cycle; (S)-malate from isocitrate: step 1/2.</text>
</comment>
<keyword evidence="15" id="KW-1185">Reference proteome</keyword>
<dbReference type="HOGENOM" id="CLU_019214_2_0_5"/>
<keyword evidence="7 14" id="KW-0456">Lyase</keyword>
<name>A0A0D5LSQ1_MAREN</name>
<dbReference type="Proteomes" id="UP000032611">
    <property type="component" value="Chromosome"/>
</dbReference>
<dbReference type="Pfam" id="PF00463">
    <property type="entry name" value="ICL"/>
    <property type="match status" value="1"/>
</dbReference>
<dbReference type="Gene3D" id="3.20.20.60">
    <property type="entry name" value="Phosphoenolpyruvate-binding domains"/>
    <property type="match status" value="1"/>
</dbReference>
<accession>A0A0D5LSQ1</accession>
<dbReference type="InterPro" id="IPR040442">
    <property type="entry name" value="Pyrv_kinase-like_dom_sf"/>
</dbReference>
<keyword evidence="13" id="KW-0479">Metal-binding</keyword>
<feature type="binding site" evidence="13">
    <location>
        <position position="147"/>
    </location>
    <ligand>
        <name>Mg(2+)</name>
        <dbReference type="ChEBI" id="CHEBI:18420"/>
    </ligand>
</feature>
<evidence type="ECO:0000256" key="9">
    <source>
        <dbReference type="ARBA" id="ARBA00053855"/>
    </source>
</evidence>
<evidence type="ECO:0000256" key="12">
    <source>
        <dbReference type="PIRSR" id="PIRSR001362-2"/>
    </source>
</evidence>
<evidence type="ECO:0000256" key="3">
    <source>
        <dbReference type="ARBA" id="ARBA00012909"/>
    </source>
</evidence>
<comment type="catalytic activity">
    <reaction evidence="8">
        <text>D-threo-isocitrate = glyoxylate + succinate</text>
        <dbReference type="Rhea" id="RHEA:13245"/>
        <dbReference type="ChEBI" id="CHEBI:15562"/>
        <dbReference type="ChEBI" id="CHEBI:30031"/>
        <dbReference type="ChEBI" id="CHEBI:36655"/>
        <dbReference type="EC" id="4.1.3.1"/>
    </reaction>
</comment>
<dbReference type="InterPro" id="IPR006254">
    <property type="entry name" value="Isocitrate_lyase"/>
</dbReference>
<evidence type="ECO:0000313" key="15">
    <source>
        <dbReference type="Proteomes" id="UP000032611"/>
    </source>
</evidence>
<evidence type="ECO:0000256" key="1">
    <source>
        <dbReference type="ARBA" id="ARBA00004793"/>
    </source>
</evidence>
<dbReference type="FunFam" id="3.20.20.60:FF:000005">
    <property type="entry name" value="Isocitrate lyase"/>
    <property type="match status" value="1"/>
</dbReference>
<dbReference type="SUPFAM" id="SSF51621">
    <property type="entry name" value="Phosphoenolpyruvate/pyruvate domain"/>
    <property type="match status" value="1"/>
</dbReference>
<dbReference type="InterPro" id="IPR018523">
    <property type="entry name" value="Isocitrate_lyase_ph_CS"/>
</dbReference>
<dbReference type="GO" id="GO:0006099">
    <property type="term" value="P:tricarboxylic acid cycle"/>
    <property type="evidence" value="ECO:0007669"/>
    <property type="project" value="UniProtKB-UniRule"/>
</dbReference>
<feature type="binding site" evidence="12">
    <location>
        <position position="222"/>
    </location>
    <ligand>
        <name>substrate</name>
    </ligand>
</feature>
<dbReference type="GO" id="GO:0006097">
    <property type="term" value="P:glyoxylate cycle"/>
    <property type="evidence" value="ECO:0007669"/>
    <property type="project" value="UniProtKB-KW"/>
</dbReference>
<dbReference type="EC" id="4.1.3.1" evidence="3 10"/>
<evidence type="ECO:0000256" key="2">
    <source>
        <dbReference type="ARBA" id="ARBA00005704"/>
    </source>
</evidence>
<dbReference type="STRING" id="1486262.TM49_17905"/>
<dbReference type="NCBIfam" id="NF011645">
    <property type="entry name" value="PRK15063.1"/>
    <property type="match status" value="1"/>
</dbReference>
<feature type="binding site" evidence="12">
    <location>
        <begin position="186"/>
        <end position="187"/>
    </location>
    <ligand>
        <name>substrate</name>
    </ligand>
</feature>
<comment type="cofactor">
    <cofactor evidence="13">
        <name>Mg(2+)</name>
        <dbReference type="ChEBI" id="CHEBI:18420"/>
    </cofactor>
    <text evidence="13">Can also use Mn(2+) ion.</text>
</comment>
<protein>
    <recommendedName>
        <fullName evidence="4 10">Isocitrate lyase</fullName>
        <ecNumber evidence="3 10">4.1.3.1</ecNumber>
    </recommendedName>
</protein>
<dbReference type="NCBIfam" id="TIGR01346">
    <property type="entry name" value="isocit_lyase"/>
    <property type="match status" value="1"/>
</dbReference>